<evidence type="ECO:0000313" key="2">
    <source>
        <dbReference type="EMBL" id="KAK4470567.1"/>
    </source>
</evidence>
<keyword evidence="3" id="KW-1185">Reference proteome</keyword>
<reference evidence="2" key="1">
    <citation type="submission" date="2022-04" db="EMBL/GenBank/DDBJ databases">
        <authorList>
            <person name="Xu L."/>
            <person name="Lv Z."/>
        </authorList>
    </citation>
    <scope>NUCLEOTIDE SEQUENCE</scope>
    <source>
        <strain evidence="2">LV_2022a</strain>
    </source>
</reference>
<comment type="caution">
    <text evidence="2">The sequence shown here is derived from an EMBL/GenBank/DDBJ whole genome shotgun (WGS) entry which is preliminary data.</text>
</comment>
<proteinExistence type="predicted"/>
<reference evidence="2" key="2">
    <citation type="journal article" date="2023" name="Infect Dis Poverty">
        <title>Chromosome-scale genome of the human blood fluke Schistosoma mekongi and its implications for public health.</title>
        <authorList>
            <person name="Zhou M."/>
            <person name="Xu L."/>
            <person name="Xu D."/>
            <person name="Chen W."/>
            <person name="Khan J."/>
            <person name="Hu Y."/>
            <person name="Huang H."/>
            <person name="Wei H."/>
            <person name="Zhang Y."/>
            <person name="Chusongsang P."/>
            <person name="Tanasarnprasert K."/>
            <person name="Hu X."/>
            <person name="Limpanont Y."/>
            <person name="Lv Z."/>
        </authorList>
    </citation>
    <scope>NUCLEOTIDE SEQUENCE</scope>
    <source>
        <strain evidence="2">LV_2022a</strain>
    </source>
</reference>
<sequence length="112" mass="12748">MLHKKIILLLISLFLLNEISCGYTLVCRKFGKRPYGYNFYGDCPECPLICRVLTNGLTRPSPFKLPKVAPKSPREKLAEKLRKSAAPKGIYDNPYNPGLWRRSTELTAPYTS</sequence>
<dbReference type="Proteomes" id="UP001292079">
    <property type="component" value="Unassembled WGS sequence"/>
</dbReference>
<protein>
    <submittedName>
        <fullName evidence="2">Uncharacterized protein</fullName>
    </submittedName>
</protein>
<accession>A0AAE1ZB49</accession>
<feature type="signal peptide" evidence="1">
    <location>
        <begin position="1"/>
        <end position="21"/>
    </location>
</feature>
<gene>
    <name evidence="2" type="ORF">MN116_006109</name>
</gene>
<dbReference type="EMBL" id="JALJAT010000004">
    <property type="protein sequence ID" value="KAK4470567.1"/>
    <property type="molecule type" value="Genomic_DNA"/>
</dbReference>
<organism evidence="2 3">
    <name type="scientific">Schistosoma mekongi</name>
    <name type="common">Parasitic worm</name>
    <dbReference type="NCBI Taxonomy" id="38744"/>
    <lineage>
        <taxon>Eukaryota</taxon>
        <taxon>Metazoa</taxon>
        <taxon>Spiralia</taxon>
        <taxon>Lophotrochozoa</taxon>
        <taxon>Platyhelminthes</taxon>
        <taxon>Trematoda</taxon>
        <taxon>Digenea</taxon>
        <taxon>Strigeidida</taxon>
        <taxon>Schistosomatoidea</taxon>
        <taxon>Schistosomatidae</taxon>
        <taxon>Schistosoma</taxon>
    </lineage>
</organism>
<feature type="chain" id="PRO_5042262002" evidence="1">
    <location>
        <begin position="22"/>
        <end position="112"/>
    </location>
</feature>
<evidence type="ECO:0000256" key="1">
    <source>
        <dbReference type="SAM" id="SignalP"/>
    </source>
</evidence>
<dbReference type="AlphaFoldDB" id="A0AAE1ZB49"/>
<evidence type="ECO:0000313" key="3">
    <source>
        <dbReference type="Proteomes" id="UP001292079"/>
    </source>
</evidence>
<keyword evidence="1" id="KW-0732">Signal</keyword>
<name>A0AAE1ZB49_SCHME</name>